<organism evidence="4 5">
    <name type="scientific">Helobdella robusta</name>
    <name type="common">Californian leech</name>
    <dbReference type="NCBI Taxonomy" id="6412"/>
    <lineage>
        <taxon>Eukaryota</taxon>
        <taxon>Metazoa</taxon>
        <taxon>Spiralia</taxon>
        <taxon>Lophotrochozoa</taxon>
        <taxon>Annelida</taxon>
        <taxon>Clitellata</taxon>
        <taxon>Hirudinea</taxon>
        <taxon>Rhynchobdellida</taxon>
        <taxon>Glossiphoniidae</taxon>
        <taxon>Helobdella</taxon>
    </lineage>
</organism>
<dbReference type="InParanoid" id="T1FDI4"/>
<reference evidence="3 5" key="2">
    <citation type="journal article" date="2013" name="Nature">
        <title>Insights into bilaterian evolution from three spiralian genomes.</title>
        <authorList>
            <person name="Simakov O."/>
            <person name="Marletaz F."/>
            <person name="Cho S.J."/>
            <person name="Edsinger-Gonzales E."/>
            <person name="Havlak P."/>
            <person name="Hellsten U."/>
            <person name="Kuo D.H."/>
            <person name="Larsson T."/>
            <person name="Lv J."/>
            <person name="Arendt D."/>
            <person name="Savage R."/>
            <person name="Osoegawa K."/>
            <person name="de Jong P."/>
            <person name="Grimwood J."/>
            <person name="Chapman J.A."/>
            <person name="Shapiro H."/>
            <person name="Aerts A."/>
            <person name="Otillar R.P."/>
            <person name="Terry A.Y."/>
            <person name="Boore J.L."/>
            <person name="Grigoriev I.V."/>
            <person name="Lindberg D.R."/>
            <person name="Seaver E.C."/>
            <person name="Weisblat D.A."/>
            <person name="Putnam N.H."/>
            <person name="Rokhsar D.S."/>
        </authorList>
    </citation>
    <scope>NUCLEOTIDE SEQUENCE</scope>
</reference>
<keyword evidence="5" id="KW-1185">Reference proteome</keyword>
<dbReference type="GO" id="GO:0006937">
    <property type="term" value="P:regulation of muscle contraction"/>
    <property type="evidence" value="ECO:0007669"/>
    <property type="project" value="InterPro"/>
</dbReference>
<dbReference type="HOGENOM" id="CLU_062506_0_0_1"/>
<protein>
    <recommendedName>
        <fullName evidence="6">Troponin T</fullName>
    </recommendedName>
</protein>
<dbReference type="OrthoDB" id="330499at2759"/>
<evidence type="ECO:0000313" key="5">
    <source>
        <dbReference type="Proteomes" id="UP000015101"/>
    </source>
</evidence>
<dbReference type="KEGG" id="hro:HELRODRAFT_178654"/>
<dbReference type="PANTHER" id="PTHR11521:SF1">
    <property type="entry name" value="TROPONIN T, SKELETAL MUSCLE"/>
    <property type="match status" value="1"/>
</dbReference>
<evidence type="ECO:0000313" key="3">
    <source>
        <dbReference type="EMBL" id="ESN96854.1"/>
    </source>
</evidence>
<dbReference type="SUPFAM" id="SSF90250">
    <property type="entry name" value="Troponin coil-coiled subunits"/>
    <property type="match status" value="1"/>
</dbReference>
<feature type="region of interest" description="Disordered" evidence="2">
    <location>
        <begin position="244"/>
        <end position="265"/>
    </location>
</feature>
<dbReference type="SMR" id="T1FDI4"/>
<dbReference type="GO" id="GO:0006936">
    <property type="term" value="P:muscle contraction"/>
    <property type="evidence" value="ECO:0000318"/>
    <property type="project" value="GO_Central"/>
</dbReference>
<feature type="region of interest" description="Disordered" evidence="2">
    <location>
        <begin position="1"/>
        <end position="150"/>
    </location>
</feature>
<dbReference type="AlphaFoldDB" id="T1FDI4"/>
<accession>T1FDI4</accession>
<dbReference type="CTD" id="20206883"/>
<dbReference type="STRING" id="6412.T1FDI4"/>
<gene>
    <name evidence="4" type="primary">20206883</name>
    <name evidence="3" type="ORF">HELRODRAFT_178654</name>
</gene>
<dbReference type="InterPro" id="IPR027707">
    <property type="entry name" value="TNNT"/>
</dbReference>
<feature type="compositionally biased region" description="Basic and acidic residues" evidence="2">
    <location>
        <begin position="38"/>
        <end position="57"/>
    </location>
</feature>
<evidence type="ECO:0008006" key="6">
    <source>
        <dbReference type="Google" id="ProtNLM"/>
    </source>
</evidence>
<dbReference type="FunFam" id="1.20.5.350:FF:000013">
    <property type="match status" value="1"/>
</dbReference>
<reference evidence="5" key="1">
    <citation type="submission" date="2012-12" db="EMBL/GenBank/DDBJ databases">
        <authorList>
            <person name="Hellsten U."/>
            <person name="Grimwood J."/>
            <person name="Chapman J.A."/>
            <person name="Shapiro H."/>
            <person name="Aerts A."/>
            <person name="Otillar R.P."/>
            <person name="Terry A.Y."/>
            <person name="Boore J.L."/>
            <person name="Simakov O."/>
            <person name="Marletaz F."/>
            <person name="Cho S.-J."/>
            <person name="Edsinger-Gonzales E."/>
            <person name="Havlak P."/>
            <person name="Kuo D.-H."/>
            <person name="Larsson T."/>
            <person name="Lv J."/>
            <person name="Arendt D."/>
            <person name="Savage R."/>
            <person name="Osoegawa K."/>
            <person name="de Jong P."/>
            <person name="Lindberg D.R."/>
            <person name="Seaver E.C."/>
            <person name="Weisblat D.A."/>
            <person name="Putnam N.H."/>
            <person name="Grigoriev I.V."/>
            <person name="Rokhsar D.S."/>
        </authorList>
    </citation>
    <scope>NUCLEOTIDE SEQUENCE</scope>
</reference>
<dbReference type="Pfam" id="PF00992">
    <property type="entry name" value="Troponin"/>
    <property type="match status" value="1"/>
</dbReference>
<dbReference type="OMA" id="ARIGCTI"/>
<feature type="compositionally biased region" description="Basic and acidic residues" evidence="2">
    <location>
        <begin position="65"/>
        <end position="116"/>
    </location>
</feature>
<feature type="compositionally biased region" description="Basic and acidic residues" evidence="2">
    <location>
        <begin position="244"/>
        <end position="257"/>
    </location>
</feature>
<dbReference type="GO" id="GO:0005861">
    <property type="term" value="C:troponin complex"/>
    <property type="evidence" value="ECO:0000318"/>
    <property type="project" value="GO_Central"/>
</dbReference>
<dbReference type="EnsemblMetazoa" id="HelroT178654">
    <property type="protein sequence ID" value="HelroP178654"/>
    <property type="gene ID" value="HelroG178654"/>
</dbReference>
<dbReference type="InterPro" id="IPR038077">
    <property type="entry name" value="Troponin_sf"/>
</dbReference>
<comment type="similarity">
    <text evidence="1">Belongs to the troponin T family.</text>
</comment>
<proteinExistence type="inferred from homology"/>
<dbReference type="EMBL" id="AMQM01006525">
    <property type="status" value="NOT_ANNOTATED_CDS"/>
    <property type="molecule type" value="Genomic_DNA"/>
</dbReference>
<dbReference type="EMBL" id="KB097487">
    <property type="protein sequence ID" value="ESN96854.1"/>
    <property type="molecule type" value="Genomic_DNA"/>
</dbReference>
<reference evidence="4" key="3">
    <citation type="submission" date="2015-06" db="UniProtKB">
        <authorList>
            <consortium name="EnsemblMetazoa"/>
        </authorList>
    </citation>
    <scope>IDENTIFICATION</scope>
</reference>
<dbReference type="eggNOG" id="KOG3634">
    <property type="taxonomic scope" value="Eukaryota"/>
</dbReference>
<dbReference type="PANTHER" id="PTHR11521">
    <property type="entry name" value="TROPONIN T"/>
    <property type="match status" value="1"/>
</dbReference>
<dbReference type="Proteomes" id="UP000015101">
    <property type="component" value="Unassembled WGS sequence"/>
</dbReference>
<evidence type="ECO:0000313" key="4">
    <source>
        <dbReference type="EnsemblMetazoa" id="HelroP178654"/>
    </source>
</evidence>
<dbReference type="GO" id="GO:0005523">
    <property type="term" value="F:tropomyosin binding"/>
    <property type="evidence" value="ECO:0000318"/>
    <property type="project" value="GO_Central"/>
</dbReference>
<dbReference type="InterPro" id="IPR001978">
    <property type="entry name" value="Troponin"/>
</dbReference>
<sequence>MSSDEESPPPKKAPAPKKKTTSAIKSDGLDEASVELLEANKRDRDRMEEEIQELRARAEKRKKQRDIEEKRMAAERAAEDERRKAVEEEKRKKKEEDEQNTIKERARKLAEFEKLKNPGKPNFVISKKNEDGSEVEEEVKESKKSKEQLDAEKKAILSQRIMKLDIAGFDSGKLTEKAKELLKMIYKLEGEKYDLEKRFKTQQSDLMELAEKARQANKVGVDIIQTKFAGAPAKIEMFSKYERQKDKREYGERKDRFAGPQFVPPVDKIKPTKFIQWDEEGMPLYSQSQAEQAAQ</sequence>
<name>T1FDI4_HELRO</name>
<evidence type="ECO:0000256" key="1">
    <source>
        <dbReference type="ARBA" id="ARBA00008330"/>
    </source>
</evidence>
<dbReference type="Gene3D" id="1.20.5.350">
    <property type="match status" value="1"/>
</dbReference>
<dbReference type="GeneID" id="20206883"/>
<dbReference type="GO" id="GO:0045214">
    <property type="term" value="P:sarcomere organization"/>
    <property type="evidence" value="ECO:0000318"/>
    <property type="project" value="GO_Central"/>
</dbReference>
<dbReference type="RefSeq" id="XP_009024997.1">
    <property type="nucleotide sequence ID" value="XM_009026749.1"/>
</dbReference>
<feature type="compositionally biased region" description="Basic and acidic residues" evidence="2">
    <location>
        <begin position="140"/>
        <end position="150"/>
    </location>
</feature>
<evidence type="ECO:0000256" key="2">
    <source>
        <dbReference type="SAM" id="MobiDB-lite"/>
    </source>
</evidence>